<evidence type="ECO:0000313" key="3">
    <source>
        <dbReference type="Proteomes" id="UP000718278"/>
    </source>
</evidence>
<dbReference type="Pfam" id="PF01527">
    <property type="entry name" value="HTH_Tnp_1"/>
    <property type="match status" value="1"/>
</dbReference>
<feature type="region of interest" description="Disordered" evidence="1">
    <location>
        <begin position="1"/>
        <end position="50"/>
    </location>
</feature>
<gene>
    <name evidence="2" type="ORF">IPV26_15775</name>
</gene>
<sequence>MAIKDTNISSEISSQDSAVTAEQVKSKARARKNSAANEAPSSTATTENVLRKKYSLTERAKLLASISKDLKNGDITVKAALAKVDISEQTYYNWKKASETKVQSVSAHPSNELKALVELEAENQRLRKVLAQKLHAENAELRKRLGL</sequence>
<dbReference type="Proteomes" id="UP000718278">
    <property type="component" value="Unassembled WGS sequence"/>
</dbReference>
<reference evidence="2 3" key="1">
    <citation type="submission" date="2020-10" db="EMBL/GenBank/DDBJ databases">
        <title>Genomic characterization of underground lake bacteria from Wind Cave National Park: Insight into the archetypical LuxI/LuxR and identification of LuxR solos.</title>
        <authorList>
            <person name="Wengert P.C."/>
            <person name="Savka M.A."/>
        </authorList>
    </citation>
    <scope>NUCLEOTIDE SEQUENCE [LARGE SCALE GENOMIC DNA]</scope>
    <source>
        <strain evidence="2 3">SD316</strain>
    </source>
</reference>
<proteinExistence type="predicted"/>
<feature type="compositionally biased region" description="Polar residues" evidence="1">
    <location>
        <begin position="39"/>
        <end position="48"/>
    </location>
</feature>
<protein>
    <submittedName>
        <fullName evidence="2">Transposase</fullName>
    </submittedName>
</protein>
<dbReference type="SUPFAM" id="SSF46689">
    <property type="entry name" value="Homeodomain-like"/>
    <property type="match status" value="1"/>
</dbReference>
<comment type="caution">
    <text evidence="2">The sequence shown here is derived from an EMBL/GenBank/DDBJ whole genome shotgun (WGS) entry which is preliminary data.</text>
</comment>
<organism evidence="2 3">
    <name type="scientific">Brucella pituitosa</name>
    <dbReference type="NCBI Taxonomy" id="571256"/>
    <lineage>
        <taxon>Bacteria</taxon>
        <taxon>Pseudomonadati</taxon>
        <taxon>Pseudomonadota</taxon>
        <taxon>Alphaproteobacteria</taxon>
        <taxon>Hyphomicrobiales</taxon>
        <taxon>Brucellaceae</taxon>
        <taxon>Brucella/Ochrobactrum group</taxon>
        <taxon>Brucella</taxon>
    </lineage>
</organism>
<keyword evidence="3" id="KW-1185">Reference proteome</keyword>
<dbReference type="InterPro" id="IPR002514">
    <property type="entry name" value="Transposase_8"/>
</dbReference>
<dbReference type="RefSeq" id="WP_207489470.1">
    <property type="nucleotide sequence ID" value="NZ_JADIJS010000003.1"/>
</dbReference>
<name>A0ABS3K2I2_9HYPH</name>
<dbReference type="InterPro" id="IPR009057">
    <property type="entry name" value="Homeodomain-like_sf"/>
</dbReference>
<evidence type="ECO:0000256" key="1">
    <source>
        <dbReference type="SAM" id="MobiDB-lite"/>
    </source>
</evidence>
<feature type="compositionally biased region" description="Polar residues" evidence="1">
    <location>
        <begin position="1"/>
        <end position="20"/>
    </location>
</feature>
<accession>A0ABS3K2I2</accession>
<dbReference type="EMBL" id="JADIJS010000003">
    <property type="protein sequence ID" value="MBO1041128.1"/>
    <property type="molecule type" value="Genomic_DNA"/>
</dbReference>
<evidence type="ECO:0000313" key="2">
    <source>
        <dbReference type="EMBL" id="MBO1041128.1"/>
    </source>
</evidence>